<dbReference type="Pfam" id="PF00665">
    <property type="entry name" value="rve"/>
    <property type="match status" value="1"/>
</dbReference>
<sequence>MSAQVINTIIGSYGIHNDKAVRTPVTCCMNRVQRKATSSRNPQEDADNPAWVEFLAARETAVPDLLEKPGTFTTLQYSQSVSISEDEWCKLQDADNNIHIVKNLISSKSKPSKEQISNADRELKVLYRELDKFKLIHDVLYRLITDEKGLSWKQLVVPTSHREEALSGVHEGLCHSGSQSTLRLARQRFFWPYMSSAVEEKCKQCERCILRKSPGQKAEMESISTSYPLQLVCIDFLSIEPDNKGIKDVLLITDHFTKYALAIPTKNQTAKTVAEALWENLISHYGWPERLHSDQGKDFESKVISELCRIGNVKKSRTTSYHPQGNPVERYNRTLLSMLGTLHHSQKLEWRKHVKPLTHAYNCTVNETTGYSPYYLMFGRHARLPIDIAFGTDPGMCQSSKPVSKYVSDLKDRLKSAYETALNHTLKSCEKNKNLYDRKAFAVKLEIGDRVLVRNVNIRGKHKLADKWEPDVYVVQSKSPDVPVYYTVCNENNTGKNRTLHRNLLLPCGELSLGIQPVKLPKPRKIKTRSSTSVKTDGDTSESDLDLDRQDLDIDFGKTPDIVIQMPNKSVPIDSSLSAAAPEFVPKSHPNLSFCDQHEDIPQNDEIDNEELCNDMDINNVNESSVVLDFKISDDGSVVDDSIQEVTSYSSDNHHTESTNDMDINLACRKSSRTRNAPTRLTFDYLGEPSYQVMDNRTVNDEPTAISNTVSSMFMWVSTIFTSGNSPRESEIIVV</sequence>
<gene>
    <name evidence="3" type="ORF">SNE40_019946</name>
</gene>
<dbReference type="SUPFAM" id="SSF53098">
    <property type="entry name" value="Ribonuclease H-like"/>
    <property type="match status" value="1"/>
</dbReference>
<organism evidence="3 4">
    <name type="scientific">Patella caerulea</name>
    <name type="common">Rayed Mediterranean limpet</name>
    <dbReference type="NCBI Taxonomy" id="87958"/>
    <lineage>
        <taxon>Eukaryota</taxon>
        <taxon>Metazoa</taxon>
        <taxon>Spiralia</taxon>
        <taxon>Lophotrochozoa</taxon>
        <taxon>Mollusca</taxon>
        <taxon>Gastropoda</taxon>
        <taxon>Patellogastropoda</taxon>
        <taxon>Patelloidea</taxon>
        <taxon>Patellidae</taxon>
        <taxon>Patella</taxon>
    </lineage>
</organism>
<dbReference type="InterPro" id="IPR012337">
    <property type="entry name" value="RNaseH-like_sf"/>
</dbReference>
<dbReference type="InterPro" id="IPR001584">
    <property type="entry name" value="Integrase_cat-core"/>
</dbReference>
<dbReference type="PANTHER" id="PTHR37984">
    <property type="entry name" value="PROTEIN CBG26694"/>
    <property type="match status" value="1"/>
</dbReference>
<comment type="caution">
    <text evidence="3">The sequence shown here is derived from an EMBL/GenBank/DDBJ whole genome shotgun (WGS) entry which is preliminary data.</text>
</comment>
<dbReference type="FunFam" id="1.10.340.70:FF:000001">
    <property type="entry name" value="Retrovirus-related Pol polyprotein from transposon gypsy-like Protein"/>
    <property type="match status" value="1"/>
</dbReference>
<dbReference type="Gene3D" id="1.10.340.70">
    <property type="match status" value="1"/>
</dbReference>
<protein>
    <recommendedName>
        <fullName evidence="2">Integrase catalytic domain-containing protein</fullName>
    </recommendedName>
</protein>
<dbReference type="EMBL" id="JAZGQO010000015">
    <property type="protein sequence ID" value="KAK6168764.1"/>
    <property type="molecule type" value="Genomic_DNA"/>
</dbReference>
<dbReference type="InterPro" id="IPR041588">
    <property type="entry name" value="Integrase_H2C2"/>
</dbReference>
<dbReference type="GO" id="GO:0003676">
    <property type="term" value="F:nucleic acid binding"/>
    <property type="evidence" value="ECO:0007669"/>
    <property type="project" value="InterPro"/>
</dbReference>
<dbReference type="Gene3D" id="3.30.420.10">
    <property type="entry name" value="Ribonuclease H-like superfamily/Ribonuclease H"/>
    <property type="match status" value="1"/>
</dbReference>
<dbReference type="GO" id="GO:0015074">
    <property type="term" value="P:DNA integration"/>
    <property type="evidence" value="ECO:0007669"/>
    <property type="project" value="InterPro"/>
</dbReference>
<evidence type="ECO:0000256" key="1">
    <source>
        <dbReference type="SAM" id="MobiDB-lite"/>
    </source>
</evidence>
<evidence type="ECO:0000313" key="3">
    <source>
        <dbReference type="EMBL" id="KAK6168764.1"/>
    </source>
</evidence>
<dbReference type="Pfam" id="PF17921">
    <property type="entry name" value="Integrase_H2C2"/>
    <property type="match status" value="1"/>
</dbReference>
<dbReference type="AlphaFoldDB" id="A0AAN8GJR1"/>
<dbReference type="InterPro" id="IPR036397">
    <property type="entry name" value="RNaseH_sf"/>
</dbReference>
<proteinExistence type="predicted"/>
<accession>A0AAN8GJR1</accession>
<keyword evidence="4" id="KW-1185">Reference proteome</keyword>
<evidence type="ECO:0000259" key="2">
    <source>
        <dbReference type="PROSITE" id="PS50994"/>
    </source>
</evidence>
<feature type="domain" description="Integrase catalytic" evidence="2">
    <location>
        <begin position="224"/>
        <end position="381"/>
    </location>
</feature>
<dbReference type="Proteomes" id="UP001347796">
    <property type="component" value="Unassembled WGS sequence"/>
</dbReference>
<dbReference type="FunFam" id="3.30.420.10:FF:000269">
    <property type="entry name" value="Uncharacterized protein"/>
    <property type="match status" value="1"/>
</dbReference>
<evidence type="ECO:0000313" key="4">
    <source>
        <dbReference type="Proteomes" id="UP001347796"/>
    </source>
</evidence>
<dbReference type="PANTHER" id="PTHR37984:SF15">
    <property type="entry name" value="INTEGRASE CATALYTIC DOMAIN-CONTAINING PROTEIN"/>
    <property type="match status" value="1"/>
</dbReference>
<dbReference type="PROSITE" id="PS50994">
    <property type="entry name" value="INTEGRASE"/>
    <property type="match status" value="1"/>
</dbReference>
<reference evidence="3 4" key="1">
    <citation type="submission" date="2024-01" db="EMBL/GenBank/DDBJ databases">
        <title>The genome of the rayed Mediterranean limpet Patella caerulea (Linnaeus, 1758).</title>
        <authorList>
            <person name="Anh-Thu Weber A."/>
            <person name="Halstead-Nussloch G."/>
        </authorList>
    </citation>
    <scope>NUCLEOTIDE SEQUENCE [LARGE SCALE GENOMIC DNA]</scope>
    <source>
        <strain evidence="3">AATW-2023a</strain>
        <tissue evidence="3">Whole specimen</tissue>
    </source>
</reference>
<feature type="region of interest" description="Disordered" evidence="1">
    <location>
        <begin position="522"/>
        <end position="546"/>
    </location>
</feature>
<name>A0AAN8GJR1_PATCE</name>
<dbReference type="InterPro" id="IPR050951">
    <property type="entry name" value="Retrovirus_Pol_polyprotein"/>
</dbReference>